<proteinExistence type="predicted"/>
<dbReference type="GO" id="GO:0016787">
    <property type="term" value="F:hydrolase activity"/>
    <property type="evidence" value="ECO:0007669"/>
    <property type="project" value="UniProtKB-KW"/>
</dbReference>
<dbReference type="Proteomes" id="UP001330812">
    <property type="component" value="Chromosome"/>
</dbReference>
<organism evidence="1 2">
    <name type="scientific">Amycolatopsis rhabdoformis</name>
    <dbReference type="NCBI Taxonomy" id="1448059"/>
    <lineage>
        <taxon>Bacteria</taxon>
        <taxon>Bacillati</taxon>
        <taxon>Actinomycetota</taxon>
        <taxon>Actinomycetes</taxon>
        <taxon>Pseudonocardiales</taxon>
        <taxon>Pseudonocardiaceae</taxon>
        <taxon>Amycolatopsis</taxon>
    </lineage>
</organism>
<gene>
    <name evidence="1" type="ORF">VSH64_25875</name>
</gene>
<keyword evidence="2" id="KW-1185">Reference proteome</keyword>
<dbReference type="PANTHER" id="PTHR11803">
    <property type="entry name" value="2-IMINOBUTANOATE/2-IMINOPROPANOATE DEAMINASE RIDA"/>
    <property type="match status" value="1"/>
</dbReference>
<reference evidence="1 2" key="1">
    <citation type="journal article" date="2015" name="Int. J. Syst. Evol. Microbiol.">
        <title>Amycolatopsis rhabdoformis sp. nov., an actinomycete isolated from a tropical forest soil.</title>
        <authorList>
            <person name="Souza W.R."/>
            <person name="Silva R.E."/>
            <person name="Goodfellow M."/>
            <person name="Busarakam K."/>
            <person name="Figueiro F.S."/>
            <person name="Ferreira D."/>
            <person name="Rodrigues-Filho E."/>
            <person name="Moraes L.A.B."/>
            <person name="Zucchi T.D."/>
        </authorList>
    </citation>
    <scope>NUCLEOTIDE SEQUENCE [LARGE SCALE GENOMIC DNA]</scope>
    <source>
        <strain evidence="1 2">NCIMB 14900</strain>
    </source>
</reference>
<dbReference type="EMBL" id="CP142149">
    <property type="protein sequence ID" value="WSE26307.1"/>
    <property type="molecule type" value="Genomic_DNA"/>
</dbReference>
<keyword evidence="1" id="KW-0378">Hydrolase</keyword>
<sequence>MTSADFDHPYSDSVSVGDVVFVSGCLPVDEAENLVQGRKEALDAALATVGRRLGKTGLTLDAVVKLTYFVTDMGDRALANDQYVATWDEPRPARSVVQVTGLPRGASVEIDAIARRA</sequence>
<evidence type="ECO:0000313" key="2">
    <source>
        <dbReference type="Proteomes" id="UP001330812"/>
    </source>
</evidence>
<dbReference type="SUPFAM" id="SSF55298">
    <property type="entry name" value="YjgF-like"/>
    <property type="match status" value="1"/>
</dbReference>
<dbReference type="CDD" id="cd00448">
    <property type="entry name" value="YjgF_YER057c_UK114_family"/>
    <property type="match status" value="1"/>
</dbReference>
<dbReference type="Pfam" id="PF01042">
    <property type="entry name" value="Ribonuc_L-PSP"/>
    <property type="match status" value="1"/>
</dbReference>
<evidence type="ECO:0000313" key="1">
    <source>
        <dbReference type="EMBL" id="WSE26307.1"/>
    </source>
</evidence>
<dbReference type="EC" id="3.5.-.-" evidence="1"/>
<dbReference type="Gene3D" id="3.30.1330.40">
    <property type="entry name" value="RutC-like"/>
    <property type="match status" value="1"/>
</dbReference>
<protein>
    <submittedName>
        <fullName evidence="1">RidA family protein</fullName>
        <ecNumber evidence="1">3.5.-.-</ecNumber>
    </submittedName>
</protein>
<dbReference type="InterPro" id="IPR035959">
    <property type="entry name" value="RutC-like_sf"/>
</dbReference>
<dbReference type="PANTHER" id="PTHR11803:SF39">
    <property type="entry name" value="2-IMINOBUTANOATE_2-IMINOPROPANOATE DEAMINASE"/>
    <property type="match status" value="1"/>
</dbReference>
<dbReference type="RefSeq" id="WP_326565275.1">
    <property type="nucleotide sequence ID" value="NZ_CP142149.1"/>
</dbReference>
<name>A0ABZ1HVI2_9PSEU</name>
<dbReference type="InterPro" id="IPR006175">
    <property type="entry name" value="YjgF/YER057c/UK114"/>
</dbReference>
<accession>A0ABZ1HVI2</accession>